<dbReference type="InterPro" id="IPR001288">
    <property type="entry name" value="Translation_initiation_fac_3"/>
</dbReference>
<gene>
    <name evidence="4" type="primary">infC</name>
    <name evidence="8" type="ORF">EU981_00265</name>
</gene>
<dbReference type="SUPFAM" id="SSF55200">
    <property type="entry name" value="Translation initiation factor IF3, C-terminal domain"/>
    <property type="match status" value="1"/>
</dbReference>
<sequence length="186" mass="21215">MRNKVFKSPRSGAGAKDGRRTNEDLLVYEVVRLIASDGQNVSEVSTSEALQMARDQNLDLVTIDPSSDPPICKMLDLRKMKYISRKNASEARKKQKRIVVKEVKLTPVISLHDYEVKVKSIEEFLGLGYKVKISLKFRGRQILHPEGGYDLFIKVKEYMNKNKVVFKVDSEPKLEGRQMVMVLSAK</sequence>
<dbReference type="HAMAP" id="MF_00080">
    <property type="entry name" value="IF_3"/>
    <property type="match status" value="1"/>
</dbReference>
<comment type="caution">
    <text evidence="8">The sequence shown here is derived from an EMBL/GenBank/DDBJ whole genome shotgun (WGS) entry which is preliminary data.</text>
</comment>
<evidence type="ECO:0000313" key="9">
    <source>
        <dbReference type="Proteomes" id="UP000736856"/>
    </source>
</evidence>
<dbReference type="InterPro" id="IPR036788">
    <property type="entry name" value="T_IF-3_C_sf"/>
</dbReference>
<comment type="subcellular location">
    <subcellularLocation>
        <location evidence="4">Cytoplasm</location>
    </subcellularLocation>
</comment>
<keyword evidence="3 4" id="KW-0648">Protein biosynthesis</keyword>
<feature type="domain" description="Translation initiation factor 3 C-terminal" evidence="6">
    <location>
        <begin position="98"/>
        <end position="186"/>
    </location>
</feature>
<evidence type="ECO:0000256" key="5">
    <source>
        <dbReference type="NCBIfam" id="TIGR00168"/>
    </source>
</evidence>
<name>A0A937AI66_9HYPH</name>
<evidence type="ECO:0000259" key="6">
    <source>
        <dbReference type="Pfam" id="PF00707"/>
    </source>
</evidence>
<dbReference type="GO" id="GO:0016020">
    <property type="term" value="C:membrane"/>
    <property type="evidence" value="ECO:0007669"/>
    <property type="project" value="TreeGrafter"/>
</dbReference>
<accession>A0A937AI66</accession>
<dbReference type="SUPFAM" id="SSF54364">
    <property type="entry name" value="Translation initiation factor IF3, N-terminal domain"/>
    <property type="match status" value="1"/>
</dbReference>
<dbReference type="InterPro" id="IPR019815">
    <property type="entry name" value="Translation_initiation_fac_3_C"/>
</dbReference>
<keyword evidence="2 4" id="KW-0396">Initiation factor</keyword>
<feature type="domain" description="Translation initiation factor 3 N-terminal" evidence="7">
    <location>
        <begin position="29"/>
        <end position="91"/>
    </location>
</feature>
<dbReference type="InterPro" id="IPR019814">
    <property type="entry name" value="Translation_initiation_fac_3_N"/>
</dbReference>
<dbReference type="Gene3D" id="3.30.110.10">
    <property type="entry name" value="Translation initiation factor 3 (IF-3), C-terminal domain"/>
    <property type="match status" value="1"/>
</dbReference>
<dbReference type="GO" id="GO:0005829">
    <property type="term" value="C:cytosol"/>
    <property type="evidence" value="ECO:0007669"/>
    <property type="project" value="TreeGrafter"/>
</dbReference>
<organism evidence="8 9">
    <name type="scientific">Candidatus Liberibacter ctenarytainae</name>
    <dbReference type="NCBI Taxonomy" id="2020335"/>
    <lineage>
        <taxon>Bacteria</taxon>
        <taxon>Pseudomonadati</taxon>
        <taxon>Pseudomonadota</taxon>
        <taxon>Alphaproteobacteria</taxon>
        <taxon>Hyphomicrobiales</taxon>
        <taxon>Rhizobiaceae</taxon>
        <taxon>Liberibacter</taxon>
    </lineage>
</organism>
<dbReference type="GO" id="GO:0003743">
    <property type="term" value="F:translation initiation factor activity"/>
    <property type="evidence" value="ECO:0007669"/>
    <property type="project" value="UniProtKB-UniRule"/>
</dbReference>
<dbReference type="Gene3D" id="3.10.20.80">
    <property type="entry name" value="Translation initiation factor 3 (IF-3), N-terminal domain"/>
    <property type="match status" value="1"/>
</dbReference>
<evidence type="ECO:0000313" key="8">
    <source>
        <dbReference type="EMBL" id="MBL0848529.1"/>
    </source>
</evidence>
<comment type="subunit">
    <text evidence="4">Monomer.</text>
</comment>
<comment type="function">
    <text evidence="4">IF-3 binds to the 30S ribosomal subunit and shifts the equilibrium between 70S ribosomes and their 50S and 30S subunits in favor of the free subunits, thus enhancing the availability of 30S subunits on which protein synthesis initiation begins.</text>
</comment>
<dbReference type="AlphaFoldDB" id="A0A937AI66"/>
<reference evidence="8" key="1">
    <citation type="submission" date="2019-02" db="EMBL/GenBank/DDBJ databases">
        <title>A novel Candidatus Liberibacter species associated with the New Zealand native fuchsia psyllid, Ctenarytaina fuchsiae.</title>
        <authorList>
            <person name="Thompson S.M."/>
            <person name="Jorgensen N."/>
            <person name="David C."/>
            <person name="Bulman S.R."/>
            <person name="Smith G.R."/>
        </authorList>
    </citation>
    <scope>NUCLEOTIDE SEQUENCE</scope>
    <source>
        <strain evidence="8">Oxford</strain>
    </source>
</reference>
<dbReference type="Proteomes" id="UP000736856">
    <property type="component" value="Unassembled WGS sequence"/>
</dbReference>
<dbReference type="Pfam" id="PF05198">
    <property type="entry name" value="IF3_N"/>
    <property type="match status" value="1"/>
</dbReference>
<evidence type="ECO:0000256" key="1">
    <source>
        <dbReference type="ARBA" id="ARBA00005439"/>
    </source>
</evidence>
<evidence type="ECO:0000256" key="2">
    <source>
        <dbReference type="ARBA" id="ARBA00022540"/>
    </source>
</evidence>
<evidence type="ECO:0000259" key="7">
    <source>
        <dbReference type="Pfam" id="PF05198"/>
    </source>
</evidence>
<dbReference type="InterPro" id="IPR036787">
    <property type="entry name" value="T_IF-3_N_sf"/>
</dbReference>
<dbReference type="PANTHER" id="PTHR10938:SF0">
    <property type="entry name" value="TRANSLATION INITIATION FACTOR IF-3, MITOCHONDRIAL"/>
    <property type="match status" value="1"/>
</dbReference>
<proteinExistence type="inferred from homology"/>
<comment type="similarity">
    <text evidence="1 4">Belongs to the IF-3 family.</text>
</comment>
<evidence type="ECO:0000256" key="3">
    <source>
        <dbReference type="ARBA" id="ARBA00022917"/>
    </source>
</evidence>
<dbReference type="GO" id="GO:0032790">
    <property type="term" value="P:ribosome disassembly"/>
    <property type="evidence" value="ECO:0007669"/>
    <property type="project" value="TreeGrafter"/>
</dbReference>
<dbReference type="GO" id="GO:0043022">
    <property type="term" value="F:ribosome binding"/>
    <property type="evidence" value="ECO:0007669"/>
    <property type="project" value="TreeGrafter"/>
</dbReference>
<dbReference type="Pfam" id="PF00707">
    <property type="entry name" value="IF3_C"/>
    <property type="match status" value="1"/>
</dbReference>
<dbReference type="NCBIfam" id="TIGR00168">
    <property type="entry name" value="infC"/>
    <property type="match status" value="1"/>
</dbReference>
<protein>
    <recommendedName>
        <fullName evidence="4 5">Translation initiation factor IF-3</fullName>
    </recommendedName>
</protein>
<keyword evidence="4" id="KW-0963">Cytoplasm</keyword>
<dbReference type="PANTHER" id="PTHR10938">
    <property type="entry name" value="TRANSLATION INITIATION FACTOR IF-3"/>
    <property type="match status" value="1"/>
</dbReference>
<dbReference type="EMBL" id="SEOL01000001">
    <property type="protein sequence ID" value="MBL0848529.1"/>
    <property type="molecule type" value="Genomic_DNA"/>
</dbReference>
<evidence type="ECO:0000256" key="4">
    <source>
        <dbReference type="HAMAP-Rule" id="MF_00080"/>
    </source>
</evidence>